<dbReference type="Pfam" id="PF04446">
    <property type="entry name" value="Thg1"/>
    <property type="match status" value="1"/>
</dbReference>
<evidence type="ECO:0000313" key="15">
    <source>
        <dbReference type="EMBL" id="KAJ4455565.1"/>
    </source>
</evidence>
<evidence type="ECO:0000256" key="4">
    <source>
        <dbReference type="ARBA" id="ARBA00022679"/>
    </source>
</evidence>
<dbReference type="Proteomes" id="UP001141327">
    <property type="component" value="Unassembled WGS sequence"/>
</dbReference>
<dbReference type="InterPro" id="IPR007537">
    <property type="entry name" value="tRNAHis_GuaTrfase_Thg1"/>
</dbReference>
<comment type="function">
    <text evidence="11">Adds a GMP to the 5'-end of tRNA(His) after transcription and RNase P cleavage.</text>
</comment>
<evidence type="ECO:0000256" key="8">
    <source>
        <dbReference type="ARBA" id="ARBA00022741"/>
    </source>
</evidence>
<feature type="domain" description="Thg1 C-terminal" evidence="14">
    <location>
        <begin position="148"/>
        <end position="266"/>
    </location>
</feature>
<feature type="domain" description="tRNAHis guanylyltransferase catalytic" evidence="13">
    <location>
        <begin position="16"/>
        <end position="144"/>
    </location>
</feature>
<evidence type="ECO:0000256" key="2">
    <source>
        <dbReference type="ARBA" id="ARBA00010113"/>
    </source>
</evidence>
<keyword evidence="5 11" id="KW-0819">tRNA processing</keyword>
<comment type="caution">
    <text evidence="15">The sequence shown here is derived from an EMBL/GenBank/DDBJ whole genome shotgun (WGS) entry which is preliminary data.</text>
</comment>
<evidence type="ECO:0000256" key="6">
    <source>
        <dbReference type="ARBA" id="ARBA00022695"/>
    </source>
</evidence>
<reference evidence="15" key="1">
    <citation type="journal article" date="2022" name="bioRxiv">
        <title>Genomics of Preaxostyla Flagellates Illuminates Evolutionary Transitions and the Path Towards Mitochondrial Loss.</title>
        <authorList>
            <person name="Novak L.V.F."/>
            <person name="Treitli S.C."/>
            <person name="Pyrih J."/>
            <person name="Halakuc P."/>
            <person name="Pipaliya S.V."/>
            <person name="Vacek V."/>
            <person name="Brzon O."/>
            <person name="Soukal P."/>
            <person name="Eme L."/>
            <person name="Dacks J.B."/>
            <person name="Karnkowska A."/>
            <person name="Elias M."/>
            <person name="Hampl V."/>
        </authorList>
    </citation>
    <scope>NUCLEOTIDE SEQUENCE</scope>
    <source>
        <strain evidence="15">RCP-MX</strain>
    </source>
</reference>
<evidence type="ECO:0000256" key="7">
    <source>
        <dbReference type="ARBA" id="ARBA00022723"/>
    </source>
</evidence>
<feature type="compositionally biased region" description="Low complexity" evidence="12">
    <location>
        <begin position="249"/>
        <end position="278"/>
    </location>
</feature>
<keyword evidence="4 11" id="KW-0808">Transferase</keyword>
<dbReference type="EMBL" id="JAPMOS010000102">
    <property type="protein sequence ID" value="KAJ4455565.1"/>
    <property type="molecule type" value="Genomic_DNA"/>
</dbReference>
<comment type="cofactor">
    <cofactor evidence="1 11">
        <name>Mg(2+)</name>
        <dbReference type="ChEBI" id="CHEBI:18420"/>
    </cofactor>
</comment>
<evidence type="ECO:0000259" key="14">
    <source>
        <dbReference type="Pfam" id="PF14413"/>
    </source>
</evidence>
<evidence type="ECO:0000256" key="11">
    <source>
        <dbReference type="PIRNR" id="PIRNR028980"/>
    </source>
</evidence>
<dbReference type="PIRSF" id="PIRSF028980">
    <property type="entry name" value="tRNAHis_guanylyltransferase"/>
    <property type="match status" value="1"/>
</dbReference>
<dbReference type="GO" id="GO:0016779">
    <property type="term" value="F:nucleotidyltransferase activity"/>
    <property type="evidence" value="ECO:0007669"/>
    <property type="project" value="UniProtKB-KW"/>
</dbReference>
<proteinExistence type="inferred from homology"/>
<evidence type="ECO:0000256" key="5">
    <source>
        <dbReference type="ARBA" id="ARBA00022694"/>
    </source>
</evidence>
<keyword evidence="7 11" id="KW-0479">Metal-binding</keyword>
<feature type="region of interest" description="Disordered" evidence="12">
    <location>
        <begin position="242"/>
        <end position="288"/>
    </location>
</feature>
<evidence type="ECO:0000313" key="16">
    <source>
        <dbReference type="Proteomes" id="UP001141327"/>
    </source>
</evidence>
<evidence type="ECO:0000256" key="10">
    <source>
        <dbReference type="ARBA" id="ARBA00023134"/>
    </source>
</evidence>
<keyword evidence="9 11" id="KW-0460">Magnesium</keyword>
<dbReference type="InterPro" id="IPR038469">
    <property type="entry name" value="tRNAHis_GuaTrfase_Thg1_sf"/>
</dbReference>
<comment type="similarity">
    <text evidence="2 11">Belongs to the tRNA(His) guanylyltransferase family.</text>
</comment>
<dbReference type="PANTHER" id="PTHR12729">
    <property type="entry name" value="TRNA(HIS) GUANYLYLTRANSFERASE-RELATED"/>
    <property type="match status" value="1"/>
</dbReference>
<keyword evidence="16" id="KW-1185">Reference proteome</keyword>
<sequence length="315" mass="35563">MKEPSKEQWKMAQKFSYVRRFETNDTLLPQCWIVLRIDGHHFTQFCDQYQFEKPNDIRCLNLMNDSARALMEYFPDIVMAYGQSDEYSFAFRPSTQLYKRRTSKLVSLGVSCFTAHFVMGWPRYFPGVPLTVVPTFDGRTVCYPNQKAFKDYFAWRQADCHINNLYNTCFWTLVRRGGLSNLDATERLKGTDAAQKNEILFTQFSINYAKEPAQFRKGTTLARLAHPAPAVAEQLPVVPIPGPPPAAPVEPAAGSQAPSSAAAPATAAPASTTSTQGTEETIVERPLPHPERIATLFCDIIPESFWEEHPELLAE</sequence>
<evidence type="ECO:0000256" key="9">
    <source>
        <dbReference type="ARBA" id="ARBA00022842"/>
    </source>
</evidence>
<evidence type="ECO:0000256" key="1">
    <source>
        <dbReference type="ARBA" id="ARBA00001946"/>
    </source>
</evidence>
<accession>A0ABQ8UFG1</accession>
<name>A0ABQ8UFG1_9EUKA</name>
<keyword evidence="10 11" id="KW-0342">GTP-binding</keyword>
<evidence type="ECO:0000259" key="13">
    <source>
        <dbReference type="Pfam" id="PF04446"/>
    </source>
</evidence>
<organism evidence="15 16">
    <name type="scientific">Paratrimastix pyriformis</name>
    <dbReference type="NCBI Taxonomy" id="342808"/>
    <lineage>
        <taxon>Eukaryota</taxon>
        <taxon>Metamonada</taxon>
        <taxon>Preaxostyla</taxon>
        <taxon>Paratrimastigidae</taxon>
        <taxon>Paratrimastix</taxon>
    </lineage>
</organism>
<keyword evidence="6 11" id="KW-0548">Nucleotidyltransferase</keyword>
<protein>
    <recommendedName>
        <fullName evidence="3 11">tRNA(His) guanylyltransferase</fullName>
        <ecNumber evidence="3 11">2.7.7.79</ecNumber>
    </recommendedName>
    <alternativeName>
        <fullName evidence="11">tRNA-histidine guanylyltransferase</fullName>
    </alternativeName>
</protein>
<evidence type="ECO:0000256" key="12">
    <source>
        <dbReference type="SAM" id="MobiDB-lite"/>
    </source>
</evidence>
<dbReference type="InterPro" id="IPR024956">
    <property type="entry name" value="tRNAHis_GuaTrfase_cat"/>
</dbReference>
<evidence type="ECO:0000256" key="3">
    <source>
        <dbReference type="ARBA" id="ARBA00012511"/>
    </source>
</evidence>
<dbReference type="PANTHER" id="PTHR12729:SF6">
    <property type="entry name" value="TRNA(HIS) GUANYLYLTRANSFERASE-RELATED"/>
    <property type="match status" value="1"/>
</dbReference>
<dbReference type="EC" id="2.7.7.79" evidence="3 11"/>
<dbReference type="InterPro" id="IPR025845">
    <property type="entry name" value="Thg1_C_dom"/>
</dbReference>
<gene>
    <name evidence="15" type="ORF">PAPYR_9458</name>
</gene>
<dbReference type="Gene3D" id="3.30.70.3000">
    <property type="match status" value="1"/>
</dbReference>
<keyword evidence="8 11" id="KW-0547">Nucleotide-binding</keyword>
<comment type="catalytic activity">
    <reaction evidence="11">
        <text>a 5'-end ribonucleotide-tRNA(His) + GTP + ATP + H2O = a 5'-end phospho-guanosine-ribonucleotide-tRNA(His) + AMP + 2 diphosphate + H(+)</text>
        <dbReference type="Rhea" id="RHEA:54564"/>
        <dbReference type="Rhea" id="RHEA-COMP:14193"/>
        <dbReference type="Rhea" id="RHEA-COMP:14917"/>
        <dbReference type="ChEBI" id="CHEBI:15377"/>
        <dbReference type="ChEBI" id="CHEBI:15378"/>
        <dbReference type="ChEBI" id="CHEBI:30616"/>
        <dbReference type="ChEBI" id="CHEBI:33019"/>
        <dbReference type="ChEBI" id="CHEBI:37565"/>
        <dbReference type="ChEBI" id="CHEBI:138282"/>
        <dbReference type="ChEBI" id="CHEBI:141847"/>
        <dbReference type="ChEBI" id="CHEBI:456215"/>
        <dbReference type="EC" id="2.7.7.79"/>
    </reaction>
</comment>
<dbReference type="Pfam" id="PF14413">
    <property type="entry name" value="Thg1C"/>
    <property type="match status" value="1"/>
</dbReference>